<organism evidence="1 2">
    <name type="scientific">Colletotrichum chrysophilum</name>
    <dbReference type="NCBI Taxonomy" id="1836956"/>
    <lineage>
        <taxon>Eukaryota</taxon>
        <taxon>Fungi</taxon>
        <taxon>Dikarya</taxon>
        <taxon>Ascomycota</taxon>
        <taxon>Pezizomycotina</taxon>
        <taxon>Sordariomycetes</taxon>
        <taxon>Hypocreomycetidae</taxon>
        <taxon>Glomerellales</taxon>
        <taxon>Glomerellaceae</taxon>
        <taxon>Colletotrichum</taxon>
        <taxon>Colletotrichum gloeosporioides species complex</taxon>
    </lineage>
</organism>
<name>A0AAD8ZXG0_9PEZI</name>
<dbReference type="EMBL" id="JAQOWY010001373">
    <property type="protein sequence ID" value="KAK1837387.1"/>
    <property type="molecule type" value="Genomic_DNA"/>
</dbReference>
<sequence>MDLEELAVAKSSYQKDVLLTDLTATEGGLKRRRRRKTPSIEHVLARESLGIVLREKLVGLRLSKTGLSFVVENVSAEQERRFVATDRKPVARWARYHIRARRKTDSRTG</sequence>
<gene>
    <name evidence="1" type="ORF">CCHR01_19992</name>
</gene>
<protein>
    <submittedName>
        <fullName evidence="1">Uncharacterized protein</fullName>
    </submittedName>
</protein>
<reference evidence="1" key="1">
    <citation type="submission" date="2023-01" db="EMBL/GenBank/DDBJ databases">
        <title>Colletotrichum chrysophilum M932 genome sequence.</title>
        <authorList>
            <person name="Baroncelli R."/>
        </authorList>
    </citation>
    <scope>NUCLEOTIDE SEQUENCE</scope>
    <source>
        <strain evidence="1">M932</strain>
    </source>
</reference>
<evidence type="ECO:0000313" key="1">
    <source>
        <dbReference type="EMBL" id="KAK1837387.1"/>
    </source>
</evidence>
<comment type="caution">
    <text evidence="1">The sequence shown here is derived from an EMBL/GenBank/DDBJ whole genome shotgun (WGS) entry which is preliminary data.</text>
</comment>
<dbReference type="AlphaFoldDB" id="A0AAD8ZXG0"/>
<evidence type="ECO:0000313" key="2">
    <source>
        <dbReference type="Proteomes" id="UP001243330"/>
    </source>
</evidence>
<dbReference type="Proteomes" id="UP001243330">
    <property type="component" value="Unassembled WGS sequence"/>
</dbReference>
<keyword evidence="2" id="KW-1185">Reference proteome</keyword>
<proteinExistence type="predicted"/>
<accession>A0AAD8ZXG0</accession>